<dbReference type="CDD" id="cd06579">
    <property type="entry name" value="TM_PBP1_transp_AraH_like"/>
    <property type="match status" value="1"/>
</dbReference>
<dbReference type="Pfam" id="PF02653">
    <property type="entry name" value="BPD_transp_2"/>
    <property type="match status" value="1"/>
</dbReference>
<feature type="transmembrane region" description="Helical" evidence="9">
    <location>
        <begin position="264"/>
        <end position="281"/>
    </location>
</feature>
<dbReference type="PANTHER" id="PTHR32196:SF21">
    <property type="entry name" value="ABC TRANSPORTER PERMEASE PROTEIN YPHD-RELATED"/>
    <property type="match status" value="1"/>
</dbReference>
<dbReference type="RefSeq" id="WP_106350433.1">
    <property type="nucleotide sequence ID" value="NZ_PVUE01000018.1"/>
</dbReference>
<evidence type="ECO:0000256" key="8">
    <source>
        <dbReference type="SAM" id="MobiDB-lite"/>
    </source>
</evidence>
<comment type="subcellular location">
    <subcellularLocation>
        <location evidence="1">Cell membrane</location>
        <topology evidence="1">Multi-pass membrane protein</topology>
    </subcellularLocation>
</comment>
<dbReference type="Proteomes" id="UP000237752">
    <property type="component" value="Unassembled WGS sequence"/>
</dbReference>
<dbReference type="GO" id="GO:0005886">
    <property type="term" value="C:plasma membrane"/>
    <property type="evidence" value="ECO:0007669"/>
    <property type="project" value="UniProtKB-SubCell"/>
</dbReference>
<comment type="caution">
    <text evidence="10">The sequence shown here is derived from an EMBL/GenBank/DDBJ whole genome shotgun (WGS) entry which is preliminary data.</text>
</comment>
<protein>
    <submittedName>
        <fullName evidence="10">Monosaccharide ABC transporter membrane protein (CUT2 family)</fullName>
    </submittedName>
</protein>
<accession>A0A2T0ZTM4</accession>
<feature type="transmembrane region" description="Helical" evidence="9">
    <location>
        <begin position="183"/>
        <end position="203"/>
    </location>
</feature>
<proteinExistence type="predicted"/>
<gene>
    <name evidence="10" type="ORF">CLV47_11873</name>
</gene>
<evidence type="ECO:0000256" key="1">
    <source>
        <dbReference type="ARBA" id="ARBA00004651"/>
    </source>
</evidence>
<feature type="transmembrane region" description="Helical" evidence="9">
    <location>
        <begin position="32"/>
        <end position="51"/>
    </location>
</feature>
<evidence type="ECO:0000313" key="11">
    <source>
        <dbReference type="Proteomes" id="UP000237752"/>
    </source>
</evidence>
<feature type="transmembrane region" description="Helical" evidence="9">
    <location>
        <begin position="288"/>
        <end position="308"/>
    </location>
</feature>
<evidence type="ECO:0000256" key="6">
    <source>
        <dbReference type="ARBA" id="ARBA00022989"/>
    </source>
</evidence>
<dbReference type="InterPro" id="IPR001851">
    <property type="entry name" value="ABC_transp_permease"/>
</dbReference>
<feature type="transmembrane region" description="Helical" evidence="9">
    <location>
        <begin position="144"/>
        <end position="163"/>
    </location>
</feature>
<feature type="region of interest" description="Disordered" evidence="8">
    <location>
        <begin position="1"/>
        <end position="25"/>
    </location>
</feature>
<evidence type="ECO:0000256" key="2">
    <source>
        <dbReference type="ARBA" id="ARBA00022448"/>
    </source>
</evidence>
<feature type="transmembrane region" description="Helical" evidence="9">
    <location>
        <begin position="95"/>
        <end position="112"/>
    </location>
</feature>
<keyword evidence="3" id="KW-1003">Cell membrane</keyword>
<dbReference type="AlphaFoldDB" id="A0A2T0ZTM4"/>
<evidence type="ECO:0000313" key="10">
    <source>
        <dbReference type="EMBL" id="PRZ39709.1"/>
    </source>
</evidence>
<keyword evidence="11" id="KW-1185">Reference proteome</keyword>
<dbReference type="EMBL" id="PVUE01000018">
    <property type="protein sequence ID" value="PRZ39709.1"/>
    <property type="molecule type" value="Genomic_DNA"/>
</dbReference>
<keyword evidence="2" id="KW-0813">Transport</keyword>
<evidence type="ECO:0000256" key="5">
    <source>
        <dbReference type="ARBA" id="ARBA00022692"/>
    </source>
</evidence>
<keyword evidence="5 9" id="KW-0812">Transmembrane</keyword>
<dbReference type="GO" id="GO:0022857">
    <property type="term" value="F:transmembrane transporter activity"/>
    <property type="evidence" value="ECO:0007669"/>
    <property type="project" value="InterPro"/>
</dbReference>
<keyword evidence="4" id="KW-0997">Cell inner membrane</keyword>
<evidence type="ECO:0000256" key="7">
    <source>
        <dbReference type="ARBA" id="ARBA00023136"/>
    </source>
</evidence>
<dbReference type="OrthoDB" id="3468954at2"/>
<feature type="transmembrane region" description="Helical" evidence="9">
    <location>
        <begin position="118"/>
        <end position="137"/>
    </location>
</feature>
<feature type="transmembrane region" description="Helical" evidence="9">
    <location>
        <begin position="71"/>
        <end position="88"/>
    </location>
</feature>
<evidence type="ECO:0000256" key="9">
    <source>
        <dbReference type="SAM" id="Phobius"/>
    </source>
</evidence>
<sequence>MSFNMTTAPAEVTTDDAESPQRRQSSAGGRHFARFSGVYVLIGFIVVYALWVPETFLTRITLQSILGDQAITGIITIGVVIGLAAGVFDLSFASNISLSGIICGVLIINHGWPIPAAIAVAIFSGVVVGLVNAFFVVKIGINSIVVTLGTSSLLAAVTSWLTNGTYLTGFPKGFTNIAIPKPLGIPILAVMLAVIALIGWYVLEHSPLGRRLQATGLGPEAARLAGVNTARMTVFALLAIAVTSSIAGVLIAAKINSATPDVGAAYLLPVIAGAMLGTTQIKPGRFSIAGTVLAIFLLATGVKGLQLAGGGQAWITSAFNGAALLLAVTFAALGERNVGGFWRRFRLRRRVSETASSETAESTR</sequence>
<keyword evidence="7 9" id="KW-0472">Membrane</keyword>
<organism evidence="10 11">
    <name type="scientific">Antricoccus suffuscus</name>
    <dbReference type="NCBI Taxonomy" id="1629062"/>
    <lineage>
        <taxon>Bacteria</taxon>
        <taxon>Bacillati</taxon>
        <taxon>Actinomycetota</taxon>
        <taxon>Actinomycetes</taxon>
        <taxon>Geodermatophilales</taxon>
        <taxon>Antricoccaceae</taxon>
        <taxon>Antricoccus</taxon>
    </lineage>
</organism>
<feature type="transmembrane region" description="Helical" evidence="9">
    <location>
        <begin position="232"/>
        <end position="252"/>
    </location>
</feature>
<feature type="transmembrane region" description="Helical" evidence="9">
    <location>
        <begin position="314"/>
        <end position="334"/>
    </location>
</feature>
<dbReference type="PANTHER" id="PTHR32196">
    <property type="entry name" value="ABC TRANSPORTER PERMEASE PROTEIN YPHD-RELATED-RELATED"/>
    <property type="match status" value="1"/>
</dbReference>
<evidence type="ECO:0000256" key="4">
    <source>
        <dbReference type="ARBA" id="ARBA00022519"/>
    </source>
</evidence>
<evidence type="ECO:0000256" key="3">
    <source>
        <dbReference type="ARBA" id="ARBA00022475"/>
    </source>
</evidence>
<keyword evidence="6 9" id="KW-1133">Transmembrane helix</keyword>
<reference evidence="10 11" key="1">
    <citation type="submission" date="2018-03" db="EMBL/GenBank/DDBJ databases">
        <title>Genomic Encyclopedia of Archaeal and Bacterial Type Strains, Phase II (KMG-II): from individual species to whole genera.</title>
        <authorList>
            <person name="Goeker M."/>
        </authorList>
    </citation>
    <scope>NUCLEOTIDE SEQUENCE [LARGE SCALE GENOMIC DNA]</scope>
    <source>
        <strain evidence="10 11">DSM 100065</strain>
    </source>
</reference>
<name>A0A2T0ZTM4_9ACTN</name>